<organism evidence="1 2">
    <name type="scientific">Araneus ventricosus</name>
    <name type="common">Orbweaver spider</name>
    <name type="synonym">Epeira ventricosa</name>
    <dbReference type="NCBI Taxonomy" id="182803"/>
    <lineage>
        <taxon>Eukaryota</taxon>
        <taxon>Metazoa</taxon>
        <taxon>Ecdysozoa</taxon>
        <taxon>Arthropoda</taxon>
        <taxon>Chelicerata</taxon>
        <taxon>Arachnida</taxon>
        <taxon>Araneae</taxon>
        <taxon>Araneomorphae</taxon>
        <taxon>Entelegynae</taxon>
        <taxon>Araneoidea</taxon>
        <taxon>Araneidae</taxon>
        <taxon>Araneus</taxon>
    </lineage>
</organism>
<dbReference type="Proteomes" id="UP000499080">
    <property type="component" value="Unassembled WGS sequence"/>
</dbReference>
<dbReference type="EMBL" id="BGPR01000808">
    <property type="protein sequence ID" value="GBM36283.1"/>
    <property type="molecule type" value="Genomic_DNA"/>
</dbReference>
<gene>
    <name evidence="1" type="ORF">AVEN_98944_1</name>
</gene>
<comment type="caution">
    <text evidence="1">The sequence shown here is derived from an EMBL/GenBank/DDBJ whole genome shotgun (WGS) entry which is preliminary data.</text>
</comment>
<keyword evidence="2" id="KW-1185">Reference proteome</keyword>
<protein>
    <submittedName>
        <fullName evidence="1">Uncharacterized protein</fullName>
    </submittedName>
</protein>
<reference evidence="1 2" key="1">
    <citation type="journal article" date="2019" name="Sci. Rep.">
        <title>Orb-weaving spider Araneus ventricosus genome elucidates the spidroin gene catalogue.</title>
        <authorList>
            <person name="Kono N."/>
            <person name="Nakamura H."/>
            <person name="Ohtoshi R."/>
            <person name="Moran D.A.P."/>
            <person name="Shinohara A."/>
            <person name="Yoshida Y."/>
            <person name="Fujiwara M."/>
            <person name="Mori M."/>
            <person name="Tomita M."/>
            <person name="Arakawa K."/>
        </authorList>
    </citation>
    <scope>NUCLEOTIDE SEQUENCE [LARGE SCALE GENOMIC DNA]</scope>
</reference>
<sequence>MQEEKEEKPEGNYVVAPPERGEGGVAVLLGKQPPPVAINQECSAERSMDCARGNLSARLDCHCIHCLPAKGKSRILHADHSEDFGNCG</sequence>
<proteinExistence type="predicted"/>
<accession>A0A4Y2F4C7</accession>
<evidence type="ECO:0000313" key="2">
    <source>
        <dbReference type="Proteomes" id="UP000499080"/>
    </source>
</evidence>
<dbReference type="AlphaFoldDB" id="A0A4Y2F4C7"/>
<name>A0A4Y2F4C7_ARAVE</name>
<evidence type="ECO:0000313" key="1">
    <source>
        <dbReference type="EMBL" id="GBM36283.1"/>
    </source>
</evidence>